<reference evidence="2" key="2">
    <citation type="submission" date="2020-03" db="EMBL/GenBank/DDBJ databases">
        <title>Flavobacteriaceae bacterium strain TP-CH-4, a member of the family Flavobacteriaceae isolated from a deep-sea seamount.</title>
        <authorList>
            <person name="Zhang D.-C."/>
        </authorList>
    </citation>
    <scope>NUCLEOTIDE SEQUENCE</scope>
    <source>
        <strain evidence="2">TP-CH-4</strain>
    </source>
</reference>
<dbReference type="InterPro" id="IPR016181">
    <property type="entry name" value="Acyl_CoA_acyltransferase"/>
</dbReference>
<dbReference type="SUPFAM" id="SSF55729">
    <property type="entry name" value="Acyl-CoA N-acyltransferases (Nat)"/>
    <property type="match status" value="1"/>
</dbReference>
<dbReference type="AlphaFoldDB" id="A0A967EDH0"/>
<dbReference type="PANTHER" id="PTHR43415:SF3">
    <property type="entry name" value="GNAT-FAMILY ACETYLTRANSFERASE"/>
    <property type="match status" value="1"/>
</dbReference>
<name>A0A967EDH0_9FLAO</name>
<keyword evidence="3" id="KW-1185">Reference proteome</keyword>
<dbReference type="Pfam" id="PF13302">
    <property type="entry name" value="Acetyltransf_3"/>
    <property type="match status" value="1"/>
</dbReference>
<accession>A0A967EDH0</accession>
<evidence type="ECO:0000259" key="1">
    <source>
        <dbReference type="PROSITE" id="PS51186"/>
    </source>
</evidence>
<dbReference type="EMBL" id="VIKU02000002">
    <property type="protein sequence ID" value="NHF59328.1"/>
    <property type="molecule type" value="Genomic_DNA"/>
</dbReference>
<sequence length="174" mass="19958">MQRLKGRHIYLRALEPTDLEFLYQLENDPTIWEVSGTITPYSKHVLRQYLENAHRDIYDVKQLRLAICSLKDEVLGLIDLFDFDPQNRRAGVGIVVKETANRNKGVGGEAISLLIDYAFATLDLRQLFANVGADNEVSLHLFKKLGFSQVGVKKDWIFENGVYKDEILFQKINS</sequence>
<comment type="caution">
    <text evidence="2">The sequence shown here is derived from an EMBL/GenBank/DDBJ whole genome shotgun (WGS) entry which is preliminary data.</text>
</comment>
<evidence type="ECO:0000313" key="3">
    <source>
        <dbReference type="Proteomes" id="UP000707206"/>
    </source>
</evidence>
<organism evidence="2 3">
    <name type="scientific">Pelagihabitans pacificus</name>
    <dbReference type="NCBI Taxonomy" id="2696054"/>
    <lineage>
        <taxon>Bacteria</taxon>
        <taxon>Pseudomonadati</taxon>
        <taxon>Bacteroidota</taxon>
        <taxon>Flavobacteriia</taxon>
        <taxon>Flavobacteriales</taxon>
        <taxon>Flavobacteriaceae</taxon>
        <taxon>Pelagihabitans</taxon>
    </lineage>
</organism>
<protein>
    <submittedName>
        <fullName evidence="2">GNAT family N-acetyltransferase</fullName>
    </submittedName>
</protein>
<reference evidence="2" key="1">
    <citation type="submission" date="2019-07" db="EMBL/GenBank/DDBJ databases">
        <authorList>
            <person name="De-Chao Zhang Q."/>
        </authorList>
    </citation>
    <scope>NUCLEOTIDE SEQUENCE</scope>
    <source>
        <strain evidence="2">TP-CH-4</strain>
    </source>
</reference>
<feature type="domain" description="N-acetyltransferase" evidence="1">
    <location>
        <begin position="9"/>
        <end position="170"/>
    </location>
</feature>
<evidence type="ECO:0000313" key="2">
    <source>
        <dbReference type="EMBL" id="NHF59328.1"/>
    </source>
</evidence>
<proteinExistence type="predicted"/>
<dbReference type="Proteomes" id="UP000707206">
    <property type="component" value="Unassembled WGS sequence"/>
</dbReference>
<gene>
    <name evidence="2" type="ORF">FK220_008250</name>
</gene>
<dbReference type="PROSITE" id="PS51186">
    <property type="entry name" value="GNAT"/>
    <property type="match status" value="1"/>
</dbReference>
<dbReference type="GO" id="GO:0016747">
    <property type="term" value="F:acyltransferase activity, transferring groups other than amino-acyl groups"/>
    <property type="evidence" value="ECO:0007669"/>
    <property type="project" value="InterPro"/>
</dbReference>
<dbReference type="RefSeq" id="WP_152573841.1">
    <property type="nucleotide sequence ID" value="NZ_VIKU02000002.1"/>
</dbReference>
<dbReference type="PANTHER" id="PTHR43415">
    <property type="entry name" value="SPERMIDINE N(1)-ACETYLTRANSFERASE"/>
    <property type="match status" value="1"/>
</dbReference>
<dbReference type="InterPro" id="IPR000182">
    <property type="entry name" value="GNAT_dom"/>
</dbReference>
<dbReference type="Gene3D" id="3.40.630.30">
    <property type="match status" value="1"/>
</dbReference>